<dbReference type="Pfam" id="PF07715">
    <property type="entry name" value="Plug"/>
    <property type="match status" value="1"/>
</dbReference>
<evidence type="ECO:0000256" key="7">
    <source>
        <dbReference type="ARBA" id="ARBA00023077"/>
    </source>
</evidence>
<dbReference type="InterPro" id="IPR012910">
    <property type="entry name" value="Plug_dom"/>
</dbReference>
<evidence type="ECO:0000259" key="13">
    <source>
        <dbReference type="Pfam" id="PF00593"/>
    </source>
</evidence>
<reference evidence="15 16" key="1">
    <citation type="journal article" date="2015" name="Int. J. Syst. Evol. Microbiol.">
        <title>Sphingomonas hengshuiensis sp. nov., isolated from lake wetland.</title>
        <authorList>
            <person name="Wei S."/>
            <person name="Wang T."/>
            <person name="Liu H."/>
            <person name="Zhang C."/>
            <person name="Guo J."/>
            <person name="Wang Q."/>
            <person name="Liang K."/>
            <person name="Zhang Z."/>
        </authorList>
    </citation>
    <scope>NUCLEOTIDE SEQUENCE [LARGE SCALE GENOMIC DNA]</scope>
    <source>
        <strain evidence="15 16">WHSC-8</strain>
    </source>
</reference>
<evidence type="ECO:0000256" key="4">
    <source>
        <dbReference type="ARBA" id="ARBA00022692"/>
    </source>
</evidence>
<comment type="similarity">
    <text evidence="10 11">Belongs to the TonB-dependent receptor family.</text>
</comment>
<proteinExistence type="inferred from homology"/>
<accession>A0A7U4J6Z1</accession>
<gene>
    <name evidence="15" type="ORF">TS85_05800</name>
</gene>
<keyword evidence="8 10" id="KW-0472">Membrane</keyword>
<sequence>MRASLSLAALAGAVAAAPCAQAQEAGDGSIVVTASRTGADAQVAVADRAAIARRQPASLLEVLDALPGVRAFPTGGPAGGSFLSIRGGEPNFTAVMLDGVRLNDPTNSAGGAFDFALLDPLLVERVEVSRVAASPIHGSDALSGVVHIVTRDPAGPGVRVGGQGWLDSRYGGAASASVSGGWEGGGLTVAGAGYRSGDGDPAGALDRTQAFARARQSIGSFRLSALGLHAETRGTGFPEDSGGPLLASIRTREARKGYLTLAALSLTRAPGAAVRPSLSLAWSRQRAESSAPAIAPGVLDGVPATTSDTRFTRIEAIGSLAADLGPLTLSAGGTVLREDGRSRGTLDFGFPVPVAFALRRVTYSGFGEATLRIAGGVTLTGAARYDTLDAGSGNWTGGGHLRWEVVPGGPRLFAHVASGYKRPSLYALSHPLIGNPALASETGRSVDVGVELPLPGGQASVALFDNRFRNLIDFDPVEFRLVNRDTVGTRGGEGALLLALGGGWSGAGTITYLALDSATPLRGRPRWNGSLRLTWESGPWRAEAALRGNSGFDDSAIPTGARITPGHAEADAGLRYRLRDRLALRLMLRNLGDNRSWNAVGTPRPGRSLRLSLVLD</sequence>
<keyword evidence="7 11" id="KW-0798">TonB box</keyword>
<dbReference type="GO" id="GO:0015889">
    <property type="term" value="P:cobalamin transport"/>
    <property type="evidence" value="ECO:0007669"/>
    <property type="project" value="TreeGrafter"/>
</dbReference>
<evidence type="ECO:0000313" key="16">
    <source>
        <dbReference type="Proteomes" id="UP000032300"/>
    </source>
</evidence>
<keyword evidence="16" id="KW-1185">Reference proteome</keyword>
<evidence type="ECO:0000256" key="6">
    <source>
        <dbReference type="ARBA" id="ARBA00023065"/>
    </source>
</evidence>
<dbReference type="SUPFAM" id="SSF56935">
    <property type="entry name" value="Porins"/>
    <property type="match status" value="1"/>
</dbReference>
<evidence type="ECO:0000256" key="5">
    <source>
        <dbReference type="ARBA" id="ARBA00022729"/>
    </source>
</evidence>
<dbReference type="InterPro" id="IPR039426">
    <property type="entry name" value="TonB-dep_rcpt-like"/>
</dbReference>
<dbReference type="Gene3D" id="2.40.170.20">
    <property type="entry name" value="TonB-dependent receptor, beta-barrel domain"/>
    <property type="match status" value="1"/>
</dbReference>
<name>A0A7U4J6Z1_9SPHN</name>
<dbReference type="PANTHER" id="PTHR30069:SF53">
    <property type="entry name" value="COLICIN I RECEPTOR-RELATED"/>
    <property type="match status" value="1"/>
</dbReference>
<evidence type="ECO:0000313" key="15">
    <source>
        <dbReference type="EMBL" id="AJP71391.1"/>
    </source>
</evidence>
<dbReference type="GO" id="GO:0006811">
    <property type="term" value="P:monoatomic ion transport"/>
    <property type="evidence" value="ECO:0007669"/>
    <property type="project" value="UniProtKB-KW"/>
</dbReference>
<feature type="chain" id="PRO_5030599288" description="TonB-dependent receptor" evidence="12">
    <location>
        <begin position="23"/>
        <end position="616"/>
    </location>
</feature>
<evidence type="ECO:0000256" key="3">
    <source>
        <dbReference type="ARBA" id="ARBA00022452"/>
    </source>
</evidence>
<evidence type="ECO:0000256" key="11">
    <source>
        <dbReference type="RuleBase" id="RU003357"/>
    </source>
</evidence>
<evidence type="ECO:0000256" key="2">
    <source>
        <dbReference type="ARBA" id="ARBA00022448"/>
    </source>
</evidence>
<dbReference type="PROSITE" id="PS52016">
    <property type="entry name" value="TONB_DEPENDENT_REC_3"/>
    <property type="match status" value="1"/>
</dbReference>
<keyword evidence="3 10" id="KW-1134">Transmembrane beta strand</keyword>
<dbReference type="EMBL" id="CP010836">
    <property type="protein sequence ID" value="AJP71391.1"/>
    <property type="molecule type" value="Genomic_DNA"/>
</dbReference>
<evidence type="ECO:0000259" key="14">
    <source>
        <dbReference type="Pfam" id="PF07715"/>
    </source>
</evidence>
<dbReference type="OrthoDB" id="7176844at2"/>
<feature type="domain" description="TonB-dependent receptor-like beta-barrel" evidence="13">
    <location>
        <begin position="302"/>
        <end position="591"/>
    </location>
</feature>
<evidence type="ECO:0000256" key="12">
    <source>
        <dbReference type="SAM" id="SignalP"/>
    </source>
</evidence>
<dbReference type="Proteomes" id="UP000032300">
    <property type="component" value="Chromosome"/>
</dbReference>
<evidence type="ECO:0008006" key="17">
    <source>
        <dbReference type="Google" id="ProtNLM"/>
    </source>
</evidence>
<dbReference type="Pfam" id="PF00593">
    <property type="entry name" value="TonB_dep_Rec_b-barrel"/>
    <property type="match status" value="1"/>
</dbReference>
<comment type="subcellular location">
    <subcellularLocation>
        <location evidence="1 10">Cell outer membrane</location>
        <topology evidence="1 10">Multi-pass membrane protein</topology>
    </subcellularLocation>
</comment>
<keyword evidence="4 10" id="KW-0812">Transmembrane</keyword>
<dbReference type="InterPro" id="IPR037066">
    <property type="entry name" value="Plug_dom_sf"/>
</dbReference>
<dbReference type="InterPro" id="IPR000531">
    <property type="entry name" value="Beta-barrel_TonB"/>
</dbReference>
<dbReference type="Gene3D" id="2.170.130.10">
    <property type="entry name" value="TonB-dependent receptor, plug domain"/>
    <property type="match status" value="1"/>
</dbReference>
<evidence type="ECO:0000256" key="10">
    <source>
        <dbReference type="PROSITE-ProRule" id="PRU01360"/>
    </source>
</evidence>
<dbReference type="InterPro" id="IPR036942">
    <property type="entry name" value="Beta-barrel_TonB_sf"/>
</dbReference>
<dbReference type="AlphaFoldDB" id="A0A7U4J6Z1"/>
<evidence type="ECO:0000256" key="8">
    <source>
        <dbReference type="ARBA" id="ARBA00023136"/>
    </source>
</evidence>
<keyword evidence="9 10" id="KW-0998">Cell outer membrane</keyword>
<protein>
    <recommendedName>
        <fullName evidence="17">TonB-dependent receptor</fullName>
    </recommendedName>
</protein>
<feature type="signal peptide" evidence="12">
    <location>
        <begin position="1"/>
        <end position="22"/>
    </location>
</feature>
<dbReference type="KEGG" id="sphi:TS85_05800"/>
<dbReference type="RefSeq" id="WP_044330965.1">
    <property type="nucleotide sequence ID" value="NZ_CP010836.1"/>
</dbReference>
<dbReference type="GO" id="GO:0009279">
    <property type="term" value="C:cell outer membrane"/>
    <property type="evidence" value="ECO:0007669"/>
    <property type="project" value="UniProtKB-SubCell"/>
</dbReference>
<evidence type="ECO:0000256" key="1">
    <source>
        <dbReference type="ARBA" id="ARBA00004571"/>
    </source>
</evidence>
<keyword evidence="2 10" id="KW-0813">Transport</keyword>
<keyword evidence="5 12" id="KW-0732">Signal</keyword>
<feature type="domain" description="TonB-dependent receptor plug" evidence="14">
    <location>
        <begin position="41"/>
        <end position="145"/>
    </location>
</feature>
<evidence type="ECO:0000256" key="9">
    <source>
        <dbReference type="ARBA" id="ARBA00023237"/>
    </source>
</evidence>
<keyword evidence="6" id="KW-0406">Ion transport</keyword>
<dbReference type="PANTHER" id="PTHR30069">
    <property type="entry name" value="TONB-DEPENDENT OUTER MEMBRANE RECEPTOR"/>
    <property type="match status" value="1"/>
</dbReference>
<reference evidence="15 16" key="2">
    <citation type="submission" date="2015-02" db="EMBL/GenBank/DDBJ databases">
        <title>The complete genome of Sphingomonas hengshuiensis sp. WHSC-8 isolated from soil of Hengshui Lake.</title>
        <authorList>
            <person name="Wei S."/>
            <person name="Guo J."/>
            <person name="Su C."/>
            <person name="Wu R."/>
            <person name="Zhang Z."/>
            <person name="Liang K."/>
            <person name="Li H."/>
            <person name="Wang T."/>
            <person name="Liu H."/>
            <person name="Zhang C."/>
            <person name="Li Z."/>
            <person name="Wang Q."/>
            <person name="Meng J."/>
        </authorList>
    </citation>
    <scope>NUCLEOTIDE SEQUENCE [LARGE SCALE GENOMIC DNA]</scope>
    <source>
        <strain evidence="15 16">WHSC-8</strain>
    </source>
</reference>
<organism evidence="15 16">
    <name type="scientific">Sphingomonas hengshuiensis</name>
    <dbReference type="NCBI Taxonomy" id="1609977"/>
    <lineage>
        <taxon>Bacteria</taxon>
        <taxon>Pseudomonadati</taxon>
        <taxon>Pseudomonadota</taxon>
        <taxon>Alphaproteobacteria</taxon>
        <taxon>Sphingomonadales</taxon>
        <taxon>Sphingomonadaceae</taxon>
        <taxon>Sphingomonas</taxon>
    </lineage>
</organism>